<evidence type="ECO:0000256" key="6">
    <source>
        <dbReference type="SAM" id="Phobius"/>
    </source>
</evidence>
<dbReference type="InterPro" id="IPR013766">
    <property type="entry name" value="Thioredoxin_domain"/>
</dbReference>
<dbReference type="GO" id="GO:0016491">
    <property type="term" value="F:oxidoreductase activity"/>
    <property type="evidence" value="ECO:0007669"/>
    <property type="project" value="UniProtKB-KW"/>
</dbReference>
<keyword evidence="2" id="KW-0732">Signal</keyword>
<keyword evidence="5" id="KW-0676">Redox-active center</keyword>
<organism evidence="8 9">
    <name type="scientific">Halalkalibacter suaedae</name>
    <dbReference type="NCBI Taxonomy" id="2822140"/>
    <lineage>
        <taxon>Bacteria</taxon>
        <taxon>Bacillati</taxon>
        <taxon>Bacillota</taxon>
        <taxon>Bacilli</taxon>
        <taxon>Bacillales</taxon>
        <taxon>Bacillaceae</taxon>
        <taxon>Halalkalibacter</taxon>
    </lineage>
</organism>
<keyword evidence="3" id="KW-0560">Oxidoreductase</keyword>
<proteinExistence type="inferred from homology"/>
<evidence type="ECO:0000256" key="3">
    <source>
        <dbReference type="ARBA" id="ARBA00023002"/>
    </source>
</evidence>
<evidence type="ECO:0000313" key="9">
    <source>
        <dbReference type="Proteomes" id="UP000678228"/>
    </source>
</evidence>
<dbReference type="RefSeq" id="WP_210599492.1">
    <property type="nucleotide sequence ID" value="NZ_JAGKSQ010000020.1"/>
</dbReference>
<dbReference type="PANTHER" id="PTHR13887:SF14">
    <property type="entry name" value="DISULFIDE BOND FORMATION PROTEIN D"/>
    <property type="match status" value="1"/>
</dbReference>
<sequence>MKTNSKSPVKILFVLTIVIIGILVAIVLLNNAKSSNQDPEVTVFEEQPPIEGQPLFGEESAPVTVVEFGDFKCPACKSWGETVFPQLINDYVDTGKVKFSYINVLFHGEESQTGALAAEAVLKQSPENYWTFHKAIFDKQPPMESHDDLWLTNEKVLEIASAIPEIDVKQLQDSLENQTEMNEVSKDNQLVNDYNIELTPTIMVNDIMLEDPFDYEKIKSLIEQELEGK</sequence>
<name>A0A941AS00_9BACI</name>
<dbReference type="Gene3D" id="3.40.30.10">
    <property type="entry name" value="Glutaredoxin"/>
    <property type="match status" value="1"/>
</dbReference>
<feature type="domain" description="Thioredoxin" evidence="7">
    <location>
        <begin position="32"/>
        <end position="227"/>
    </location>
</feature>
<dbReference type="Pfam" id="PF13462">
    <property type="entry name" value="Thioredoxin_4"/>
    <property type="match status" value="1"/>
</dbReference>
<dbReference type="InterPro" id="IPR012336">
    <property type="entry name" value="Thioredoxin-like_fold"/>
</dbReference>
<keyword evidence="6" id="KW-0812">Transmembrane</keyword>
<keyword evidence="6" id="KW-1133">Transmembrane helix</keyword>
<dbReference type="SUPFAM" id="SSF52833">
    <property type="entry name" value="Thioredoxin-like"/>
    <property type="match status" value="1"/>
</dbReference>
<evidence type="ECO:0000256" key="4">
    <source>
        <dbReference type="ARBA" id="ARBA00023157"/>
    </source>
</evidence>
<feature type="transmembrane region" description="Helical" evidence="6">
    <location>
        <begin position="12"/>
        <end position="29"/>
    </location>
</feature>
<dbReference type="PANTHER" id="PTHR13887">
    <property type="entry name" value="GLUTATHIONE S-TRANSFERASE KAPPA"/>
    <property type="match status" value="1"/>
</dbReference>
<protein>
    <submittedName>
        <fullName evidence="8">DsbA family protein</fullName>
    </submittedName>
</protein>
<keyword evidence="4" id="KW-1015">Disulfide bond</keyword>
<dbReference type="AlphaFoldDB" id="A0A941AS00"/>
<keyword evidence="9" id="KW-1185">Reference proteome</keyword>
<evidence type="ECO:0000313" key="8">
    <source>
        <dbReference type="EMBL" id="MBP3953638.1"/>
    </source>
</evidence>
<comment type="similarity">
    <text evidence="1">Belongs to the thioredoxin family. DsbA subfamily.</text>
</comment>
<evidence type="ECO:0000256" key="2">
    <source>
        <dbReference type="ARBA" id="ARBA00022729"/>
    </source>
</evidence>
<comment type="caution">
    <text evidence="8">The sequence shown here is derived from an EMBL/GenBank/DDBJ whole genome shotgun (WGS) entry which is preliminary data.</text>
</comment>
<evidence type="ECO:0000259" key="7">
    <source>
        <dbReference type="PROSITE" id="PS51352"/>
    </source>
</evidence>
<keyword evidence="6" id="KW-0472">Membrane</keyword>
<dbReference type="EMBL" id="JAGKSQ010000020">
    <property type="protein sequence ID" value="MBP3953638.1"/>
    <property type="molecule type" value="Genomic_DNA"/>
</dbReference>
<dbReference type="Proteomes" id="UP000678228">
    <property type="component" value="Unassembled WGS sequence"/>
</dbReference>
<gene>
    <name evidence="8" type="ORF">J7W16_21470</name>
</gene>
<evidence type="ECO:0000256" key="1">
    <source>
        <dbReference type="ARBA" id="ARBA00005791"/>
    </source>
</evidence>
<accession>A0A941AS00</accession>
<dbReference type="InterPro" id="IPR036249">
    <property type="entry name" value="Thioredoxin-like_sf"/>
</dbReference>
<reference evidence="8" key="1">
    <citation type="submission" date="2021-03" db="EMBL/GenBank/DDBJ databases">
        <title>Bacillus suaedae sp. nov., isolated from Suaeda aralocaspica.</title>
        <authorList>
            <person name="Lei R.F.R."/>
        </authorList>
    </citation>
    <scope>NUCLEOTIDE SEQUENCE</scope>
    <source>
        <strain evidence="8">YZJH907-2</strain>
    </source>
</reference>
<dbReference type="PROSITE" id="PS51352">
    <property type="entry name" value="THIOREDOXIN_2"/>
    <property type="match status" value="1"/>
</dbReference>
<evidence type="ECO:0000256" key="5">
    <source>
        <dbReference type="ARBA" id="ARBA00023284"/>
    </source>
</evidence>